<organism evidence="2 3">
    <name type="scientific">Lingula anatina</name>
    <name type="common">Brachiopod</name>
    <name type="synonym">Lingula unguis</name>
    <dbReference type="NCBI Taxonomy" id="7574"/>
    <lineage>
        <taxon>Eukaryota</taxon>
        <taxon>Metazoa</taxon>
        <taxon>Spiralia</taxon>
        <taxon>Lophotrochozoa</taxon>
        <taxon>Brachiopoda</taxon>
        <taxon>Linguliformea</taxon>
        <taxon>Lingulata</taxon>
        <taxon>Lingulida</taxon>
        <taxon>Linguloidea</taxon>
        <taxon>Lingulidae</taxon>
        <taxon>Lingula</taxon>
    </lineage>
</organism>
<keyword evidence="2" id="KW-1185">Reference proteome</keyword>
<dbReference type="GeneID" id="106164796"/>
<dbReference type="Proteomes" id="UP000085678">
    <property type="component" value="Unplaced"/>
</dbReference>
<accession>A0A1S3IJ87</accession>
<reference evidence="3" key="1">
    <citation type="submission" date="2025-08" db="UniProtKB">
        <authorList>
            <consortium name="RefSeq"/>
        </authorList>
    </citation>
    <scope>IDENTIFICATION</scope>
    <source>
        <tissue evidence="3">Gonads</tissue>
    </source>
</reference>
<feature type="compositionally biased region" description="Polar residues" evidence="1">
    <location>
        <begin position="119"/>
        <end position="132"/>
    </location>
</feature>
<feature type="compositionally biased region" description="Polar residues" evidence="1">
    <location>
        <begin position="269"/>
        <end position="285"/>
    </location>
</feature>
<evidence type="ECO:0000313" key="3">
    <source>
        <dbReference type="RefSeq" id="XP_013398277.1"/>
    </source>
</evidence>
<protein>
    <submittedName>
        <fullName evidence="3">Uncharacterized protein LOC106164796</fullName>
    </submittedName>
</protein>
<name>A0A1S3IJ87_LINAN</name>
<evidence type="ECO:0000256" key="1">
    <source>
        <dbReference type="SAM" id="MobiDB-lite"/>
    </source>
</evidence>
<feature type="compositionally biased region" description="Acidic residues" evidence="1">
    <location>
        <begin position="143"/>
        <end position="152"/>
    </location>
</feature>
<feature type="region of interest" description="Disordered" evidence="1">
    <location>
        <begin position="240"/>
        <end position="290"/>
    </location>
</feature>
<dbReference type="AlphaFoldDB" id="A0A1S3IJ87"/>
<gene>
    <name evidence="3" type="primary">LOC106164796</name>
</gene>
<proteinExistence type="predicted"/>
<feature type="compositionally biased region" description="Low complexity" evidence="1">
    <location>
        <begin position="198"/>
        <end position="215"/>
    </location>
</feature>
<feature type="region of interest" description="Disordered" evidence="1">
    <location>
        <begin position="119"/>
        <end position="218"/>
    </location>
</feature>
<dbReference type="KEGG" id="lak:106164796"/>
<evidence type="ECO:0000313" key="2">
    <source>
        <dbReference type="Proteomes" id="UP000085678"/>
    </source>
</evidence>
<dbReference type="InParanoid" id="A0A1S3IJ87"/>
<feature type="compositionally biased region" description="Basic and acidic residues" evidence="1">
    <location>
        <begin position="188"/>
        <end position="197"/>
    </location>
</feature>
<dbReference type="RefSeq" id="XP_013398277.1">
    <property type="nucleotide sequence ID" value="XM_013542823.1"/>
</dbReference>
<sequence length="440" mass="50120">MEMLALEKQFEFLTCEYSASKEKESYDVSLLLDRFETKWIMHEDCPRKVIKYVKLFKNKTEYVTYSLSPKMADGPDVFVCKIRIKQEVSEDQEEDIKVLTSTEFDIHWKLPRLFKTSRETSYLGQSSQSRVKTTQKKRKYSDDDNDDDDDDDSSYHHGNPSTSKQIKLTPSNTSPAKRKGVTSTKKWKTSDNEDDLRQGPVSGQQQEQQGDANFQRSDNLVHESPSLSVTEDHLEEQAGAHFQTRRKSGHAFPSLSPQQDPVAAGDQDQGVTDPQTIKTMGNQGISPVHGDNQLERLPTAVTHEIAGVLRQIPANTSNTNVTLNLQLVYHNYNSEKASMTHMKENDVTTSFHKHIPPRVKKRLNETLCQSDVWDQVKKMYGISDETSRPPDVVSYLLSQVEGSIASFISVLLKLKERHREGQQDIPQDLIDEVKVIDNMV</sequence>
<feature type="compositionally biased region" description="Polar residues" evidence="1">
    <location>
        <begin position="159"/>
        <end position="175"/>
    </location>
</feature>